<accession>A0A829Q9W3</accession>
<organism evidence="1 2">
    <name type="scientific">Mycobacteroides abscessus 21</name>
    <dbReference type="NCBI Taxonomy" id="1299324"/>
    <lineage>
        <taxon>Bacteria</taxon>
        <taxon>Bacillati</taxon>
        <taxon>Actinomycetota</taxon>
        <taxon>Actinomycetes</taxon>
        <taxon>Mycobacteriales</taxon>
        <taxon>Mycobacteriaceae</taxon>
        <taxon>Mycobacteroides</taxon>
        <taxon>Mycobacteroides abscessus</taxon>
    </lineage>
</organism>
<dbReference type="AlphaFoldDB" id="A0A829Q9W3"/>
<name>A0A829Q9W3_9MYCO</name>
<dbReference type="Proteomes" id="UP000020103">
    <property type="component" value="Unassembled WGS sequence"/>
</dbReference>
<dbReference type="EMBL" id="JAOF01000001">
    <property type="protein sequence ID" value="EUA49058.1"/>
    <property type="molecule type" value="Genomic_DNA"/>
</dbReference>
<evidence type="ECO:0000313" key="2">
    <source>
        <dbReference type="Proteomes" id="UP000020103"/>
    </source>
</evidence>
<evidence type="ECO:0000313" key="1">
    <source>
        <dbReference type="EMBL" id="EUA49058.1"/>
    </source>
</evidence>
<evidence type="ECO:0008006" key="3">
    <source>
        <dbReference type="Google" id="ProtNLM"/>
    </source>
</evidence>
<reference evidence="1 2" key="1">
    <citation type="submission" date="2013-12" db="EMBL/GenBank/DDBJ databases">
        <authorList>
            <person name="Madinger N."/>
            <person name="Lenaerts A."/>
            <person name="Ordway D."/>
            <person name="DeGroote M.A."/>
            <person name="Parker T."/>
            <person name="Sizemore C."/>
            <person name="Tallon L.J."/>
            <person name="Sadzewicz L.K."/>
            <person name="Sengamalay N."/>
            <person name="Fraser C.M."/>
            <person name="Hine E."/>
            <person name="Shefchek K.A."/>
            <person name="Das S.P."/>
            <person name="Tettelin H."/>
        </authorList>
    </citation>
    <scope>NUCLEOTIDE SEQUENCE [LARGE SCALE GENOMIC DNA]</scope>
    <source>
        <strain evidence="1 2">21</strain>
    </source>
</reference>
<gene>
    <name evidence="1" type="ORF">I543_3787</name>
</gene>
<protein>
    <recommendedName>
        <fullName evidence="3">Helix-turn-helix domain-containing protein</fullName>
    </recommendedName>
</protein>
<comment type="caution">
    <text evidence="1">The sequence shown here is derived from an EMBL/GenBank/DDBJ whole genome shotgun (WGS) entry which is preliminary data.</text>
</comment>
<sequence>MDDSSLVTHLIMEPVFLNKEETAAALGGISLSKLNELMKAGRINPQVLDGRVMFTPDEIRRFAAECPAWEPS</sequence>
<proteinExistence type="predicted"/>